<dbReference type="EMBL" id="FRXN01000006">
    <property type="protein sequence ID" value="SHO64860.1"/>
    <property type="molecule type" value="Genomic_DNA"/>
</dbReference>
<proteinExistence type="predicted"/>
<keyword evidence="1" id="KW-1133">Transmembrane helix</keyword>
<accession>A0A1M7ZIV9</accession>
<sequence length="56" mass="6219">MKILTKIVSFAGLALTIVPPIMFYLGSVELDSAKIYMGVGMFMWFVSAPFWVNSKA</sequence>
<protein>
    <submittedName>
        <fullName evidence="2">Uncharacterized protein</fullName>
    </submittedName>
</protein>
<reference evidence="3" key="1">
    <citation type="submission" date="2016-12" db="EMBL/GenBank/DDBJ databases">
        <authorList>
            <person name="Varghese N."/>
            <person name="Submissions S."/>
        </authorList>
    </citation>
    <scope>NUCLEOTIDE SEQUENCE [LARGE SCALE GENOMIC DNA]</scope>
    <source>
        <strain evidence="3">DSM 25035</strain>
    </source>
</reference>
<dbReference type="Proteomes" id="UP000184609">
    <property type="component" value="Unassembled WGS sequence"/>
</dbReference>
<keyword evidence="3" id="KW-1185">Reference proteome</keyword>
<keyword evidence="1" id="KW-0472">Membrane</keyword>
<dbReference type="AlphaFoldDB" id="A0A1M7ZIV9"/>
<evidence type="ECO:0000256" key="1">
    <source>
        <dbReference type="SAM" id="Phobius"/>
    </source>
</evidence>
<name>A0A1M7ZIV9_9BACT</name>
<evidence type="ECO:0000313" key="2">
    <source>
        <dbReference type="EMBL" id="SHO64860.1"/>
    </source>
</evidence>
<keyword evidence="1" id="KW-0812">Transmembrane</keyword>
<organism evidence="2 3">
    <name type="scientific">Algoriphagus zhangzhouensis</name>
    <dbReference type="NCBI Taxonomy" id="1073327"/>
    <lineage>
        <taxon>Bacteria</taxon>
        <taxon>Pseudomonadati</taxon>
        <taxon>Bacteroidota</taxon>
        <taxon>Cytophagia</taxon>
        <taxon>Cytophagales</taxon>
        <taxon>Cyclobacteriaceae</taxon>
        <taxon>Algoriphagus</taxon>
    </lineage>
</organism>
<dbReference type="STRING" id="1073327.SAMN04488108_3703"/>
<feature type="transmembrane region" description="Helical" evidence="1">
    <location>
        <begin position="33"/>
        <end position="52"/>
    </location>
</feature>
<evidence type="ECO:0000313" key="3">
    <source>
        <dbReference type="Proteomes" id="UP000184609"/>
    </source>
</evidence>
<feature type="transmembrane region" description="Helical" evidence="1">
    <location>
        <begin position="7"/>
        <end position="27"/>
    </location>
</feature>
<gene>
    <name evidence="2" type="ORF">SAMN04488108_3703</name>
</gene>
<dbReference type="RefSeq" id="WP_166669857.1">
    <property type="nucleotide sequence ID" value="NZ_FRXN01000006.1"/>
</dbReference>